<dbReference type="AlphaFoldDB" id="A0A2P4X6P8"/>
<evidence type="ECO:0000313" key="2">
    <source>
        <dbReference type="Proteomes" id="UP000237271"/>
    </source>
</evidence>
<protein>
    <submittedName>
        <fullName evidence="1">WD40 repeat-containing protein</fullName>
    </submittedName>
</protein>
<evidence type="ECO:0000313" key="1">
    <source>
        <dbReference type="EMBL" id="POM61237.1"/>
    </source>
</evidence>
<dbReference type="Proteomes" id="UP000237271">
    <property type="component" value="Unassembled WGS sequence"/>
</dbReference>
<gene>
    <name evidence="1" type="ORF">PHPALM_29778</name>
</gene>
<name>A0A2P4X6P8_9STRA</name>
<reference evidence="1 2" key="1">
    <citation type="journal article" date="2017" name="Genome Biol. Evol.">
        <title>Phytophthora megakarya and P. palmivora, closely related causal agents of cacao black pod rot, underwent increases in genome sizes and gene numbers by different mechanisms.</title>
        <authorList>
            <person name="Ali S.S."/>
            <person name="Shao J."/>
            <person name="Lary D.J."/>
            <person name="Kronmiller B."/>
            <person name="Shen D."/>
            <person name="Strem M.D."/>
            <person name="Amoako-Attah I."/>
            <person name="Akrofi A.Y."/>
            <person name="Begoude B.A."/>
            <person name="Ten Hoopen G.M."/>
            <person name="Coulibaly K."/>
            <person name="Kebe B.I."/>
            <person name="Melnick R.L."/>
            <person name="Guiltinan M.J."/>
            <person name="Tyler B.M."/>
            <person name="Meinhardt L.W."/>
            <person name="Bailey B.A."/>
        </authorList>
    </citation>
    <scope>NUCLEOTIDE SEQUENCE [LARGE SCALE GENOMIC DNA]</scope>
    <source>
        <strain evidence="2">sbr112.9</strain>
    </source>
</reference>
<proteinExistence type="predicted"/>
<dbReference type="EMBL" id="NCKW01016164">
    <property type="protein sequence ID" value="POM61237.1"/>
    <property type="molecule type" value="Genomic_DNA"/>
</dbReference>
<comment type="caution">
    <text evidence="1">The sequence shown here is derived from an EMBL/GenBank/DDBJ whole genome shotgun (WGS) entry which is preliminary data.</text>
</comment>
<feature type="non-terminal residue" evidence="1">
    <location>
        <position position="89"/>
    </location>
</feature>
<accession>A0A2P4X6P8</accession>
<organism evidence="1 2">
    <name type="scientific">Phytophthora palmivora</name>
    <dbReference type="NCBI Taxonomy" id="4796"/>
    <lineage>
        <taxon>Eukaryota</taxon>
        <taxon>Sar</taxon>
        <taxon>Stramenopiles</taxon>
        <taxon>Oomycota</taxon>
        <taxon>Peronosporomycetes</taxon>
        <taxon>Peronosporales</taxon>
        <taxon>Peronosporaceae</taxon>
        <taxon>Phytophthora</taxon>
    </lineage>
</organism>
<sequence length="89" mass="9793">MTDEIAGEAPVPTAPINVLLGKPTLLARVVAFVGSVDTRVLVCLNRNWAREMMKPSVWEISAGVPYEPLLVNCFRRAASYCYREVDAPS</sequence>
<dbReference type="OrthoDB" id="59941at2759"/>
<keyword evidence="2" id="KW-1185">Reference proteome</keyword>